<dbReference type="EMBL" id="CAKASE010000049">
    <property type="protein sequence ID" value="CAG9563619.1"/>
    <property type="molecule type" value="Genomic_DNA"/>
</dbReference>
<gene>
    <name evidence="2" type="ORF">DCHRY22_LOCUS4729</name>
</gene>
<evidence type="ECO:0000313" key="2">
    <source>
        <dbReference type="EMBL" id="CAG9563619.1"/>
    </source>
</evidence>
<proteinExistence type="predicted"/>
<name>A0A8J2W1B4_9NEOP</name>
<evidence type="ECO:0000313" key="3">
    <source>
        <dbReference type="Proteomes" id="UP000789524"/>
    </source>
</evidence>
<comment type="caution">
    <text evidence="2">The sequence shown here is derived from an EMBL/GenBank/DDBJ whole genome shotgun (WGS) entry which is preliminary data.</text>
</comment>
<dbReference type="AlphaFoldDB" id="A0A8J2W1B4"/>
<keyword evidence="3" id="KW-1185">Reference proteome</keyword>
<evidence type="ECO:0000256" key="1">
    <source>
        <dbReference type="SAM" id="MobiDB-lite"/>
    </source>
</evidence>
<reference evidence="2" key="1">
    <citation type="submission" date="2021-09" db="EMBL/GenBank/DDBJ databases">
        <authorList>
            <person name="Martin H S."/>
        </authorList>
    </citation>
    <scope>NUCLEOTIDE SEQUENCE</scope>
</reference>
<organism evidence="2 3">
    <name type="scientific">Danaus chrysippus</name>
    <name type="common">African queen</name>
    <dbReference type="NCBI Taxonomy" id="151541"/>
    <lineage>
        <taxon>Eukaryota</taxon>
        <taxon>Metazoa</taxon>
        <taxon>Ecdysozoa</taxon>
        <taxon>Arthropoda</taxon>
        <taxon>Hexapoda</taxon>
        <taxon>Insecta</taxon>
        <taxon>Pterygota</taxon>
        <taxon>Neoptera</taxon>
        <taxon>Endopterygota</taxon>
        <taxon>Lepidoptera</taxon>
        <taxon>Glossata</taxon>
        <taxon>Ditrysia</taxon>
        <taxon>Papilionoidea</taxon>
        <taxon>Nymphalidae</taxon>
        <taxon>Danainae</taxon>
        <taxon>Danaini</taxon>
        <taxon>Danaina</taxon>
        <taxon>Danaus</taxon>
        <taxon>Anosia</taxon>
    </lineage>
</organism>
<sequence>MTRTREVCTMEHLTSVVTAGLKRAVVQNSPSPRLTLDAAAVPPGDESVILKAETPSASLATYKVRRRNNVYERSRRDGSDYRLTLKLCHNHCLNRTREQCGGWLTRLARRREETCADADTKDPPPPYRAGTEPRAAARLTYEY</sequence>
<feature type="region of interest" description="Disordered" evidence="1">
    <location>
        <begin position="114"/>
        <end position="137"/>
    </location>
</feature>
<protein>
    <submittedName>
        <fullName evidence="2">(African queen) hypothetical protein</fullName>
    </submittedName>
</protein>
<accession>A0A8J2W1B4</accession>
<dbReference type="Proteomes" id="UP000789524">
    <property type="component" value="Unassembled WGS sequence"/>
</dbReference>